<dbReference type="InterPro" id="IPR011037">
    <property type="entry name" value="Pyrv_Knase-like_insert_dom_sf"/>
</dbReference>
<name>A0ABS7Y590_9FLAO</name>
<comment type="caution">
    <text evidence="2">The sequence shown here is derived from an EMBL/GenBank/DDBJ whole genome shotgun (WGS) entry which is preliminary data.</text>
</comment>
<dbReference type="InterPro" id="IPR005302">
    <property type="entry name" value="MoCF_Sase_C"/>
</dbReference>
<evidence type="ECO:0000259" key="1">
    <source>
        <dbReference type="PROSITE" id="PS51340"/>
    </source>
</evidence>
<accession>A0ABS7Y590</accession>
<evidence type="ECO:0000313" key="2">
    <source>
        <dbReference type="EMBL" id="MCA0154505.1"/>
    </source>
</evidence>
<dbReference type="Proteomes" id="UP001198402">
    <property type="component" value="Unassembled WGS sequence"/>
</dbReference>
<dbReference type="Pfam" id="PF03473">
    <property type="entry name" value="MOSC"/>
    <property type="match status" value="1"/>
</dbReference>
<dbReference type="EMBL" id="JAIUJS010000013">
    <property type="protein sequence ID" value="MCA0154505.1"/>
    <property type="molecule type" value="Genomic_DNA"/>
</dbReference>
<dbReference type="RefSeq" id="WP_224479449.1">
    <property type="nucleotide sequence ID" value="NZ_JAIUJS010000013.1"/>
</dbReference>
<organism evidence="2 3">
    <name type="scientific">Winogradskyella vincentii</name>
    <dbReference type="NCBI Taxonomy" id="2877122"/>
    <lineage>
        <taxon>Bacteria</taxon>
        <taxon>Pseudomonadati</taxon>
        <taxon>Bacteroidota</taxon>
        <taxon>Flavobacteriia</taxon>
        <taxon>Flavobacteriales</taxon>
        <taxon>Flavobacteriaceae</taxon>
        <taxon>Winogradskyella</taxon>
    </lineage>
</organism>
<reference evidence="3" key="1">
    <citation type="submission" date="2023-07" db="EMBL/GenBank/DDBJ databases">
        <authorList>
            <person name="Yue Y."/>
        </authorList>
    </citation>
    <scope>NUCLEOTIDE SEQUENCE [LARGE SCALE GENOMIC DNA]</scope>
    <source>
        <strain evidence="3">2Y89</strain>
    </source>
</reference>
<gene>
    <name evidence="2" type="ORF">LBV24_14840</name>
</gene>
<dbReference type="PANTHER" id="PTHR30212">
    <property type="entry name" value="PROTEIN YIIM"/>
    <property type="match status" value="1"/>
</dbReference>
<dbReference type="PANTHER" id="PTHR30212:SF2">
    <property type="entry name" value="PROTEIN YIIM"/>
    <property type="match status" value="1"/>
</dbReference>
<dbReference type="SUPFAM" id="SSF50800">
    <property type="entry name" value="PK beta-barrel domain-like"/>
    <property type="match status" value="1"/>
</dbReference>
<evidence type="ECO:0000313" key="3">
    <source>
        <dbReference type="Proteomes" id="UP001198402"/>
    </source>
</evidence>
<dbReference type="PROSITE" id="PS51340">
    <property type="entry name" value="MOSC"/>
    <property type="match status" value="1"/>
</dbReference>
<sequence length="214" mass="24806">MKIISTNIAQPTTIVWKGKKVTTGIYKKPTDVPIFLDKENVRGDEVSDRRVHGGEYKACYLFSANHYPYWRSLYPNLEWTYGMLGENLTVENLDEKQLNIGDIYKLGKALVQITIPREPCFKFAHKFGTDVVLQQFIDYGYSGTYVRVLERGEVKTGDSFELIEQSKDTISIFQLFELLFTENKSKEHIGLIIDNDALPKRFKKRLKFFLKSKS</sequence>
<keyword evidence="3" id="KW-1185">Reference proteome</keyword>
<protein>
    <submittedName>
        <fullName evidence="2">MOSC domain-containing protein</fullName>
    </submittedName>
</protein>
<dbReference type="InterPro" id="IPR052353">
    <property type="entry name" value="Benzoxazolinone_Detox_Enz"/>
</dbReference>
<feature type="domain" description="MOSC" evidence="1">
    <location>
        <begin position="28"/>
        <end position="163"/>
    </location>
</feature>
<dbReference type="Gene3D" id="2.40.33.20">
    <property type="entry name" value="PK beta-barrel domain-like"/>
    <property type="match status" value="1"/>
</dbReference>
<proteinExistence type="predicted"/>